<organism evidence="2 3">
    <name type="scientific">Drechmeria coniospora</name>
    <name type="common">Nematophagous fungus</name>
    <name type="synonym">Meria coniospora</name>
    <dbReference type="NCBI Taxonomy" id="98403"/>
    <lineage>
        <taxon>Eukaryota</taxon>
        <taxon>Fungi</taxon>
        <taxon>Dikarya</taxon>
        <taxon>Ascomycota</taxon>
        <taxon>Pezizomycotina</taxon>
        <taxon>Sordariomycetes</taxon>
        <taxon>Hypocreomycetidae</taxon>
        <taxon>Hypocreales</taxon>
        <taxon>Ophiocordycipitaceae</taxon>
        <taxon>Drechmeria</taxon>
    </lineage>
</organism>
<evidence type="ECO:0000313" key="2">
    <source>
        <dbReference type="EMBL" id="KYK57204.1"/>
    </source>
</evidence>
<gene>
    <name evidence="2" type="ORF">DCS_04211</name>
</gene>
<name>A0A151GJC3_DRECN</name>
<protein>
    <submittedName>
        <fullName evidence="2">Uncharacterized protein</fullName>
    </submittedName>
</protein>
<dbReference type="GeneID" id="63716854"/>
<proteinExistence type="predicted"/>
<comment type="caution">
    <text evidence="2">The sequence shown here is derived from an EMBL/GenBank/DDBJ whole genome shotgun (WGS) entry which is preliminary data.</text>
</comment>
<feature type="region of interest" description="Disordered" evidence="1">
    <location>
        <begin position="176"/>
        <end position="202"/>
    </location>
</feature>
<dbReference type="Proteomes" id="UP000076580">
    <property type="component" value="Chromosome 02"/>
</dbReference>
<keyword evidence="3" id="KW-1185">Reference proteome</keyword>
<evidence type="ECO:0000313" key="3">
    <source>
        <dbReference type="Proteomes" id="UP000076580"/>
    </source>
</evidence>
<evidence type="ECO:0000256" key="1">
    <source>
        <dbReference type="SAM" id="MobiDB-lite"/>
    </source>
</evidence>
<dbReference type="InParanoid" id="A0A151GJC3"/>
<dbReference type="AlphaFoldDB" id="A0A151GJC3"/>
<dbReference type="EMBL" id="LAYC01000002">
    <property type="protein sequence ID" value="KYK57204.1"/>
    <property type="molecule type" value="Genomic_DNA"/>
</dbReference>
<reference evidence="2 3" key="1">
    <citation type="journal article" date="2016" name="Sci. Rep.">
        <title>Insights into Adaptations to a Near-Obligate Nematode Endoparasitic Lifestyle from the Finished Genome of Drechmeria coniospora.</title>
        <authorList>
            <person name="Zhang L."/>
            <person name="Zhou Z."/>
            <person name="Guo Q."/>
            <person name="Fokkens L."/>
            <person name="Miskei M."/>
            <person name="Pocsi I."/>
            <person name="Zhang W."/>
            <person name="Chen M."/>
            <person name="Wang L."/>
            <person name="Sun Y."/>
            <person name="Donzelli B.G."/>
            <person name="Gibson D.M."/>
            <person name="Nelson D.R."/>
            <person name="Luo J.G."/>
            <person name="Rep M."/>
            <person name="Liu H."/>
            <person name="Yang S."/>
            <person name="Wang J."/>
            <person name="Krasnoff S.B."/>
            <person name="Xu Y."/>
            <person name="Molnar I."/>
            <person name="Lin M."/>
        </authorList>
    </citation>
    <scope>NUCLEOTIDE SEQUENCE [LARGE SCALE GENOMIC DNA]</scope>
    <source>
        <strain evidence="2 3">ARSEF 6962</strain>
    </source>
</reference>
<dbReference type="RefSeq" id="XP_040656556.1">
    <property type="nucleotide sequence ID" value="XM_040801523.1"/>
</dbReference>
<sequence length="362" mass="39724">MAGSRNLAVKPKNSIDRLIVDKLEAIWKDKGKNWTGKMQDEYRRLAMLATVSIHKHTPRKHRISRPMMKGERPPSAAEYVIMEVMFGQSAFQEQAWWEHFRRLHKDVADFSHGPVVPANAKQLLQKEGKRHGIKAEEATRVSGPQMAANAAKVNRSLLGETQAVIDVKTVPMEAQGSKMATADSTRLPPLIGSGHGRGKGTALADVRSRRAIPTTALSGCFMEEGIDAADQAMGGSADNCERPSSGFDAFRTSQCTDETQGEDGLWELLSKAAVKEAGSGAGCLTRLAECEAALASHESRAEELAVRVGWLEEKMDASERALAEEVGHWHKKDQEQAAKMKRMEERLRMVGELLAEQLKGGC</sequence>
<accession>A0A151GJC3</accession>